<evidence type="ECO:0000259" key="2">
    <source>
        <dbReference type="Pfam" id="PF01610"/>
    </source>
</evidence>
<gene>
    <name evidence="4" type="ORF">MPPM_5557</name>
</gene>
<dbReference type="Pfam" id="PF13384">
    <property type="entry name" value="HTH_23"/>
    <property type="match status" value="1"/>
</dbReference>
<dbReference type="Pfam" id="PF01610">
    <property type="entry name" value="DDE_Tnp_ISL3"/>
    <property type="match status" value="2"/>
</dbReference>
<dbReference type="PANTHER" id="PTHR33498:SF1">
    <property type="entry name" value="TRANSPOSASE FOR INSERTION SEQUENCE ELEMENT IS1557"/>
    <property type="match status" value="1"/>
</dbReference>
<keyword evidence="4" id="KW-0614">Plasmid</keyword>
<dbReference type="NCBIfam" id="NF033550">
    <property type="entry name" value="transpos_ISL3"/>
    <property type="match status" value="1"/>
</dbReference>
<sequence length="518" mass="57510">MPISNPSMPSVPDGLHVDDLTLDKTGLLITARTTAAQASCRVCGRASTRVHSRYWRTFKDLPWQDRSVTWRVQVRRFRCGHCPGRIFAERVPGLGTRKARRSDRLAEAQTDIGMVLGGEAGARLSRRLAMPISGDTVLRLIRRRGTVPSPPPRVVGIDDWAWRRGRSYGTIVCDLERRRVIDLLPGRSAAPVRDWLAAHPSVTVVSRDRSGPYAEAARTGAPTATQVADRWHLLVNASEALRGVVERHQPQIRSVAHRAEKDPSASPGLRETAAKPEVTSRRRDRCEAALCLHGEGLPTKEIARRLGASRNAVRRWVRAGRFVPYRRAPGSSRLDRHLPFVEARWQEGQHSATALYRELHAHGFTGGYDIVRRWAARRKRGAPARPPSTRIPSTRRITRWLTGDLAALSPEDRAFTEALCSAAPKLSQAAEVIRAFADLLRQNDPTGLTPWLDAAAATDLGGFVTGLRRDEPAVRAAIVEPWSNGPVEGQVNRLKLIKRSMYGRAGFDLLRQRVLHAA</sequence>
<reference evidence="4 5" key="1">
    <citation type="journal article" date="2016" name="Genome Announc.">
        <title>Complete Genome Sequence of Methylobacterium populi P-1M, Isolated from Pink-Pigmented Household Biofilm.</title>
        <authorList>
            <person name="Morohoshi T."/>
            <person name="Ikeda T."/>
        </authorList>
    </citation>
    <scope>NUCLEOTIDE SEQUENCE [LARGE SCALE GENOMIC DNA]</scope>
    <source>
        <strain evidence="4 5">P-1M</strain>
        <plasmid evidence="5">Plasmid pmppm03 dna</plasmid>
    </source>
</reference>
<accession>A0A161JNC7</accession>
<feature type="domain" description="Transposase IS204/IS1001/IS1096/IS1165 DDE" evidence="2">
    <location>
        <begin position="406"/>
        <end position="514"/>
    </location>
</feature>
<dbReference type="InterPro" id="IPR047951">
    <property type="entry name" value="Transpos_ISL3"/>
</dbReference>
<evidence type="ECO:0000256" key="1">
    <source>
        <dbReference type="SAM" id="MobiDB-lite"/>
    </source>
</evidence>
<dbReference type="Pfam" id="PF14690">
    <property type="entry name" value="Zn_ribbon_ISL3"/>
    <property type="match status" value="1"/>
</dbReference>
<proteinExistence type="predicted"/>
<dbReference type="InterPro" id="IPR029261">
    <property type="entry name" value="Transposase_Znf"/>
</dbReference>
<dbReference type="InterPro" id="IPR002560">
    <property type="entry name" value="Transposase_DDE"/>
</dbReference>
<evidence type="ECO:0000313" key="5">
    <source>
        <dbReference type="Proteomes" id="UP000218288"/>
    </source>
</evidence>
<name>A0A161JNC7_9HYPH</name>
<feature type="domain" description="Transposase IS204/IS1001/IS1096/IS1165 DDE" evidence="2">
    <location>
        <begin position="155"/>
        <end position="254"/>
    </location>
</feature>
<geneLocation type="plasmid" evidence="5">
    <name>pmppm03 dna</name>
</geneLocation>
<dbReference type="PANTHER" id="PTHR33498">
    <property type="entry name" value="TRANSPOSASE FOR INSERTION SEQUENCE ELEMENT IS1557"/>
    <property type="match status" value="1"/>
</dbReference>
<evidence type="ECO:0000313" key="4">
    <source>
        <dbReference type="EMBL" id="BAU94162.1"/>
    </source>
</evidence>
<dbReference type="Proteomes" id="UP000218288">
    <property type="component" value="Plasmid pMPPM03"/>
</dbReference>
<feature type="region of interest" description="Disordered" evidence="1">
    <location>
        <begin position="252"/>
        <end position="281"/>
    </location>
</feature>
<feature type="domain" description="Transposase IS204/IS1001/IS1096/IS1165 zinc-finger" evidence="3">
    <location>
        <begin position="38"/>
        <end position="82"/>
    </location>
</feature>
<protein>
    <submittedName>
        <fullName evidence="4">Transposase, ISL3 family</fullName>
    </submittedName>
</protein>
<dbReference type="EMBL" id="AP014812">
    <property type="protein sequence ID" value="BAU94162.1"/>
    <property type="molecule type" value="Genomic_DNA"/>
</dbReference>
<feature type="compositionally biased region" description="Basic and acidic residues" evidence="1">
    <location>
        <begin position="272"/>
        <end position="281"/>
    </location>
</feature>
<dbReference type="AlphaFoldDB" id="A0A161JNC7"/>
<evidence type="ECO:0000259" key="3">
    <source>
        <dbReference type="Pfam" id="PF14690"/>
    </source>
</evidence>
<organism evidence="4 5">
    <name type="scientific">Methylorubrum populi</name>
    <dbReference type="NCBI Taxonomy" id="223967"/>
    <lineage>
        <taxon>Bacteria</taxon>
        <taxon>Pseudomonadati</taxon>
        <taxon>Pseudomonadota</taxon>
        <taxon>Alphaproteobacteria</taxon>
        <taxon>Hyphomicrobiales</taxon>
        <taxon>Methylobacteriaceae</taxon>
        <taxon>Methylorubrum</taxon>
    </lineage>
</organism>